<dbReference type="Gene3D" id="3.10.100.10">
    <property type="entry name" value="Mannose-Binding Protein A, subunit A"/>
    <property type="match status" value="1"/>
</dbReference>
<evidence type="ECO:0000313" key="3">
    <source>
        <dbReference type="Proteomes" id="UP000683360"/>
    </source>
</evidence>
<comment type="caution">
    <text evidence="2">The sequence shown here is derived from an EMBL/GenBank/DDBJ whole genome shotgun (WGS) entry which is preliminary data.</text>
</comment>
<dbReference type="CDD" id="cd00037">
    <property type="entry name" value="CLECT"/>
    <property type="match status" value="1"/>
</dbReference>
<protein>
    <recommendedName>
        <fullName evidence="1">C-type lectin domain-containing protein</fullName>
    </recommendedName>
</protein>
<dbReference type="OrthoDB" id="441660at2759"/>
<dbReference type="SUPFAM" id="SSF56436">
    <property type="entry name" value="C-type lectin-like"/>
    <property type="match status" value="1"/>
</dbReference>
<accession>A0A8S3UK14</accession>
<evidence type="ECO:0000259" key="1">
    <source>
        <dbReference type="PROSITE" id="PS50041"/>
    </source>
</evidence>
<gene>
    <name evidence="2" type="ORF">MEDL_58394</name>
</gene>
<organism evidence="2 3">
    <name type="scientific">Mytilus edulis</name>
    <name type="common">Blue mussel</name>
    <dbReference type="NCBI Taxonomy" id="6550"/>
    <lineage>
        <taxon>Eukaryota</taxon>
        <taxon>Metazoa</taxon>
        <taxon>Spiralia</taxon>
        <taxon>Lophotrochozoa</taxon>
        <taxon>Mollusca</taxon>
        <taxon>Bivalvia</taxon>
        <taxon>Autobranchia</taxon>
        <taxon>Pteriomorphia</taxon>
        <taxon>Mytilida</taxon>
        <taxon>Mytiloidea</taxon>
        <taxon>Mytilidae</taxon>
        <taxon>Mytilinae</taxon>
        <taxon>Mytilus</taxon>
    </lineage>
</organism>
<dbReference type="AlphaFoldDB" id="A0A8S3UK14"/>
<evidence type="ECO:0000313" key="2">
    <source>
        <dbReference type="EMBL" id="CAG2246418.1"/>
    </source>
</evidence>
<name>A0A8S3UK14_MYTED</name>
<sequence>MFIAVKGESRLISAHRQPDYDNKYEVKNAIESIIELDLCYTLEPPTQVSIVYEDSVCPGSELMRIDSNERHEYIKLVTADIGGVYNTGICIQGKKIQGQWMYNDGSAMEFLRWQPGQPSGSSNYIVMVRRTNYQFRNPILSVECTYMCEYRSQN</sequence>
<dbReference type="InterPro" id="IPR001304">
    <property type="entry name" value="C-type_lectin-like"/>
</dbReference>
<dbReference type="Proteomes" id="UP000683360">
    <property type="component" value="Unassembled WGS sequence"/>
</dbReference>
<dbReference type="InterPro" id="IPR016186">
    <property type="entry name" value="C-type_lectin-like/link_sf"/>
</dbReference>
<proteinExistence type="predicted"/>
<dbReference type="InterPro" id="IPR016187">
    <property type="entry name" value="CTDL_fold"/>
</dbReference>
<keyword evidence="3" id="KW-1185">Reference proteome</keyword>
<dbReference type="EMBL" id="CAJPWZ010002866">
    <property type="protein sequence ID" value="CAG2246418.1"/>
    <property type="molecule type" value="Genomic_DNA"/>
</dbReference>
<feature type="domain" description="C-type lectin" evidence="1">
    <location>
        <begin position="39"/>
        <end position="149"/>
    </location>
</feature>
<dbReference type="PROSITE" id="PS50041">
    <property type="entry name" value="C_TYPE_LECTIN_2"/>
    <property type="match status" value="1"/>
</dbReference>
<reference evidence="2" key="1">
    <citation type="submission" date="2021-03" db="EMBL/GenBank/DDBJ databases">
        <authorList>
            <person name="Bekaert M."/>
        </authorList>
    </citation>
    <scope>NUCLEOTIDE SEQUENCE</scope>
</reference>